<accession>A0A6I4VU17</accession>
<dbReference type="InterPro" id="IPR009776">
    <property type="entry name" value="Spore_0_M"/>
</dbReference>
<gene>
    <name evidence="1" type="ORF">GSM42_09815</name>
</gene>
<protein>
    <submittedName>
        <fullName evidence="1">Sporulation protein</fullName>
    </submittedName>
</protein>
<comment type="caution">
    <text evidence="1">The sequence shown here is derived from an EMBL/GenBank/DDBJ whole genome shotgun (WGS) entry which is preliminary data.</text>
</comment>
<keyword evidence="2" id="KW-1185">Reference proteome</keyword>
<dbReference type="EMBL" id="WUUL01000005">
    <property type="protein sequence ID" value="MXQ54008.1"/>
    <property type="molecule type" value="Genomic_DNA"/>
</dbReference>
<dbReference type="PANTHER" id="PTHR40053:SF1">
    <property type="entry name" value="SPORULATION-CONTROL PROTEIN SPO0M"/>
    <property type="match status" value="1"/>
</dbReference>
<organism evidence="1 2">
    <name type="scientific">Shimazuella alba</name>
    <dbReference type="NCBI Taxonomy" id="2690964"/>
    <lineage>
        <taxon>Bacteria</taxon>
        <taxon>Bacillati</taxon>
        <taxon>Bacillota</taxon>
        <taxon>Bacilli</taxon>
        <taxon>Bacillales</taxon>
        <taxon>Thermoactinomycetaceae</taxon>
        <taxon>Shimazuella</taxon>
    </lineage>
</organism>
<sequence length="257" mass="29106">MLKKFLASIGFGSAKVNLELDQDVVRMGQRVTGKIFVLGGDTEQVTDGLKVELMLSSRYTSGDHQQHVSERIITIPITNEKLVLEPGSHFEYPFSFVCPEGLPVSSIHTHYYFETDLDIDQGVDAKDRDPIHVLPSGMLQNFLNGFEELGFVHYAEGYTGRRHDAMQIIQFRPTSWLRGQFDEIVFSYATKLADQQITGWFELDKKTHGLMGAIADELDLDEKKGRFTFYETDLASVEKAIKTIRSFIEHHTKGLIG</sequence>
<evidence type="ECO:0000313" key="1">
    <source>
        <dbReference type="EMBL" id="MXQ54008.1"/>
    </source>
</evidence>
<dbReference type="Proteomes" id="UP000430692">
    <property type="component" value="Unassembled WGS sequence"/>
</dbReference>
<evidence type="ECO:0000313" key="2">
    <source>
        <dbReference type="Proteomes" id="UP000430692"/>
    </source>
</evidence>
<dbReference type="RefSeq" id="WP_160801358.1">
    <property type="nucleotide sequence ID" value="NZ_WUUL01000005.1"/>
</dbReference>
<dbReference type="PANTHER" id="PTHR40053">
    <property type="entry name" value="SPORULATION-CONTROL PROTEIN SPO0M"/>
    <property type="match status" value="1"/>
</dbReference>
<name>A0A6I4VU17_9BACL</name>
<dbReference type="AlphaFoldDB" id="A0A6I4VU17"/>
<dbReference type="InterPro" id="IPR014752">
    <property type="entry name" value="Arrestin-like_C"/>
</dbReference>
<dbReference type="Pfam" id="PF07070">
    <property type="entry name" value="Spo0M"/>
    <property type="match status" value="1"/>
</dbReference>
<dbReference type="Gene3D" id="2.60.40.640">
    <property type="match status" value="1"/>
</dbReference>
<reference evidence="1 2" key="1">
    <citation type="submission" date="2019-12" db="EMBL/GenBank/DDBJ databases">
        <title>Whole-genome analyses of novel actinobacteria.</title>
        <authorList>
            <person name="Sahin N."/>
            <person name="Saygin H."/>
        </authorList>
    </citation>
    <scope>NUCLEOTIDE SEQUENCE [LARGE SCALE GENOMIC DNA]</scope>
    <source>
        <strain evidence="1 2">KC615</strain>
    </source>
</reference>
<proteinExistence type="predicted"/>